<accession>A0ABW8ETJ3</accession>
<keyword evidence="2" id="KW-1185">Reference proteome</keyword>
<reference evidence="1 2" key="1">
    <citation type="submission" date="2024-10" db="EMBL/GenBank/DDBJ databases">
        <title>The Natural Products Discovery Center: Release of the First 8490 Sequenced Strains for Exploring Actinobacteria Biosynthetic Diversity.</title>
        <authorList>
            <person name="Kalkreuter E."/>
            <person name="Kautsar S.A."/>
            <person name="Yang D."/>
            <person name="Bader C.D."/>
            <person name="Teijaro C.N."/>
            <person name="Fluegel L."/>
            <person name="Davis C.M."/>
            <person name="Simpson J.R."/>
            <person name="Lauterbach L."/>
            <person name="Steele A.D."/>
            <person name="Gui C."/>
            <person name="Meng S."/>
            <person name="Li G."/>
            <person name="Viehrig K."/>
            <person name="Ye F."/>
            <person name="Su P."/>
            <person name="Kiefer A.F."/>
            <person name="Nichols A."/>
            <person name="Cepeda A.J."/>
            <person name="Yan W."/>
            <person name="Fan B."/>
            <person name="Jiang Y."/>
            <person name="Adhikari A."/>
            <person name="Zheng C.-J."/>
            <person name="Schuster L."/>
            <person name="Cowan T.M."/>
            <person name="Smanski M.J."/>
            <person name="Chevrette M.G."/>
            <person name="De Carvalho L.P.S."/>
            <person name="Shen B."/>
        </authorList>
    </citation>
    <scope>NUCLEOTIDE SEQUENCE [LARGE SCALE GENOMIC DNA]</scope>
    <source>
        <strain evidence="1 2">NPDC087045</strain>
    </source>
</reference>
<name>A0ABW8ETJ3_9BURK</name>
<dbReference type="EMBL" id="JBIUZV010000002">
    <property type="protein sequence ID" value="MFJ3044789.1"/>
    <property type="molecule type" value="Genomic_DNA"/>
</dbReference>
<organism evidence="1 2">
    <name type="scientific">Herbaspirillum chlorophenolicum</name>
    <dbReference type="NCBI Taxonomy" id="211589"/>
    <lineage>
        <taxon>Bacteria</taxon>
        <taxon>Pseudomonadati</taxon>
        <taxon>Pseudomonadota</taxon>
        <taxon>Betaproteobacteria</taxon>
        <taxon>Burkholderiales</taxon>
        <taxon>Oxalobacteraceae</taxon>
        <taxon>Herbaspirillum</taxon>
    </lineage>
</organism>
<evidence type="ECO:0000313" key="2">
    <source>
        <dbReference type="Proteomes" id="UP001617427"/>
    </source>
</evidence>
<comment type="caution">
    <text evidence="1">The sequence shown here is derived from an EMBL/GenBank/DDBJ whole genome shotgun (WGS) entry which is preliminary data.</text>
</comment>
<sequence length="64" mass="6875">MKKSKFFHLAATAQPATQPSNWKFGWSASSVNAQIEGRRSLSQHPGTGNTGVYGVLVVKPSSGW</sequence>
<proteinExistence type="predicted"/>
<dbReference type="Proteomes" id="UP001617427">
    <property type="component" value="Unassembled WGS sequence"/>
</dbReference>
<gene>
    <name evidence="1" type="ORF">ACIPEN_03055</name>
</gene>
<evidence type="ECO:0000313" key="1">
    <source>
        <dbReference type="EMBL" id="MFJ3044789.1"/>
    </source>
</evidence>
<protein>
    <submittedName>
        <fullName evidence="1">Uncharacterized protein</fullName>
    </submittedName>
</protein>
<dbReference type="RefSeq" id="WP_050469390.1">
    <property type="nucleotide sequence ID" value="NZ_JBIUZV010000002.1"/>
</dbReference>